<protein>
    <submittedName>
        <fullName evidence="4">GNAT family acetyltransferase</fullName>
        <ecNumber evidence="4">2.3.1.-</ecNumber>
    </submittedName>
</protein>
<gene>
    <name evidence="4" type="ORF">GB883_15430</name>
</gene>
<name>A0A7J5ULG9_9MICO</name>
<evidence type="ECO:0000256" key="1">
    <source>
        <dbReference type="ARBA" id="ARBA00022679"/>
    </source>
</evidence>
<dbReference type="Pfam" id="PF00583">
    <property type="entry name" value="Acetyltransf_1"/>
    <property type="match status" value="1"/>
</dbReference>
<feature type="domain" description="N-acetyltransferase" evidence="3">
    <location>
        <begin position="1"/>
        <end position="123"/>
    </location>
</feature>
<dbReference type="PANTHER" id="PTHR43877">
    <property type="entry name" value="AMINOALKYLPHOSPHONATE N-ACETYLTRANSFERASE-RELATED-RELATED"/>
    <property type="match status" value="1"/>
</dbReference>
<dbReference type="CDD" id="cd04301">
    <property type="entry name" value="NAT_SF"/>
    <property type="match status" value="1"/>
</dbReference>
<dbReference type="EMBL" id="WHJE01000088">
    <property type="protein sequence ID" value="KAE8763206.1"/>
    <property type="molecule type" value="Genomic_DNA"/>
</dbReference>
<keyword evidence="1 4" id="KW-0808">Transferase</keyword>
<dbReference type="InterPro" id="IPR000182">
    <property type="entry name" value="GNAT_dom"/>
</dbReference>
<keyword evidence="2 4" id="KW-0012">Acyltransferase</keyword>
<organism evidence="4 5">
    <name type="scientific">Georgenia thermotolerans</name>
    <dbReference type="NCBI Taxonomy" id="527326"/>
    <lineage>
        <taxon>Bacteria</taxon>
        <taxon>Bacillati</taxon>
        <taxon>Actinomycetota</taxon>
        <taxon>Actinomycetes</taxon>
        <taxon>Micrococcales</taxon>
        <taxon>Bogoriellaceae</taxon>
        <taxon>Georgenia</taxon>
    </lineage>
</organism>
<evidence type="ECO:0000313" key="5">
    <source>
        <dbReference type="Proteomes" id="UP000451860"/>
    </source>
</evidence>
<dbReference type="InterPro" id="IPR016181">
    <property type="entry name" value="Acyl_CoA_acyltransferase"/>
</dbReference>
<dbReference type="GO" id="GO:0016747">
    <property type="term" value="F:acyltransferase activity, transferring groups other than amino-acyl groups"/>
    <property type="evidence" value="ECO:0007669"/>
    <property type="project" value="InterPro"/>
</dbReference>
<dbReference type="InterPro" id="IPR050832">
    <property type="entry name" value="Bact_Acetyltransf"/>
</dbReference>
<accession>A0A7J5ULG9</accession>
<dbReference type="Gene3D" id="3.40.630.30">
    <property type="match status" value="1"/>
</dbReference>
<evidence type="ECO:0000259" key="3">
    <source>
        <dbReference type="PROSITE" id="PS51186"/>
    </source>
</evidence>
<evidence type="ECO:0000256" key="2">
    <source>
        <dbReference type="ARBA" id="ARBA00023315"/>
    </source>
</evidence>
<sequence>MWHACGLTRPWNDPRADLDQARAGATSTVLVARRAGVVVGTVMAGVDGHRGWVYYLGVQPGEQGRGLGSALLRAAEAWLGAHGARKVQLMVRTGNPVSGFYAGHGYAVQDCLVLGRWLEPAAG</sequence>
<dbReference type="PROSITE" id="PS51186">
    <property type="entry name" value="GNAT"/>
    <property type="match status" value="1"/>
</dbReference>
<comment type="caution">
    <text evidence="4">The sequence shown here is derived from an EMBL/GenBank/DDBJ whole genome shotgun (WGS) entry which is preliminary data.</text>
</comment>
<dbReference type="NCBIfam" id="NF002959">
    <property type="entry name" value="PRK03624.1"/>
    <property type="match status" value="1"/>
</dbReference>
<proteinExistence type="predicted"/>
<dbReference type="Proteomes" id="UP000451860">
    <property type="component" value="Unassembled WGS sequence"/>
</dbReference>
<dbReference type="EC" id="2.3.1.-" evidence="4"/>
<keyword evidence="5" id="KW-1185">Reference proteome</keyword>
<reference evidence="4 5" key="1">
    <citation type="submission" date="2019-10" db="EMBL/GenBank/DDBJ databases">
        <title>Georgenia wutianyii sp. nov. and Georgenia yuyongxinii sp. nov. isolated from plateau pika (Ochotona curzoniae) in the Qinghai-Tibet plateau of China.</title>
        <authorList>
            <person name="Tian Z."/>
        </authorList>
    </citation>
    <scope>NUCLEOTIDE SEQUENCE [LARGE SCALE GENOMIC DNA]</scope>
    <source>
        <strain evidence="4 5">DSM 21501</strain>
    </source>
</reference>
<dbReference type="AlphaFoldDB" id="A0A7J5ULG9"/>
<dbReference type="OrthoDB" id="1821130at2"/>
<dbReference type="SUPFAM" id="SSF55729">
    <property type="entry name" value="Acyl-CoA N-acyltransferases (Nat)"/>
    <property type="match status" value="1"/>
</dbReference>
<evidence type="ECO:0000313" key="4">
    <source>
        <dbReference type="EMBL" id="KAE8763206.1"/>
    </source>
</evidence>